<comment type="caution">
    <text evidence="2">The sequence shown here is derived from an EMBL/GenBank/DDBJ whole genome shotgun (WGS) entry which is preliminary data.</text>
</comment>
<gene>
    <name evidence="2" type="ORF">P171DRAFT_498642</name>
</gene>
<organism evidence="2 3">
    <name type="scientific">Karstenula rhodostoma CBS 690.94</name>
    <dbReference type="NCBI Taxonomy" id="1392251"/>
    <lineage>
        <taxon>Eukaryota</taxon>
        <taxon>Fungi</taxon>
        <taxon>Dikarya</taxon>
        <taxon>Ascomycota</taxon>
        <taxon>Pezizomycotina</taxon>
        <taxon>Dothideomycetes</taxon>
        <taxon>Pleosporomycetidae</taxon>
        <taxon>Pleosporales</taxon>
        <taxon>Massarineae</taxon>
        <taxon>Didymosphaeriaceae</taxon>
        <taxon>Karstenula</taxon>
    </lineage>
</organism>
<dbReference type="PROSITE" id="PS50097">
    <property type="entry name" value="BTB"/>
    <property type="match status" value="1"/>
</dbReference>
<feature type="domain" description="BTB" evidence="1">
    <location>
        <begin position="16"/>
        <end position="85"/>
    </location>
</feature>
<dbReference type="SUPFAM" id="SSF54695">
    <property type="entry name" value="POZ domain"/>
    <property type="match status" value="1"/>
</dbReference>
<dbReference type="AlphaFoldDB" id="A0A9P4PDP2"/>
<dbReference type="Pfam" id="PF00651">
    <property type="entry name" value="BTB"/>
    <property type="match status" value="1"/>
</dbReference>
<sequence>MSPPLLSELASQGTSGLVAVKVSPDLKPYTVHRDILAHYSEYFKSALSSPWEEAEARTVILRDIKPVIFELFLNWTQQHRLCWEAAHAALDEGEWVVAPPVDVECILMLQAWGFADRFLMPDFKEALLYAFVDHLVEYGPASMRLVIHVFNNDLMPDIDPCPFLNVLVDAHCKCWRVMSADEEDVELIGELPIEFVTRVFIRNGELNQGDGFPRYELKGCDYHGHTTKDEVRDCAKRKAQLLVTGPGMV</sequence>
<dbReference type="PANTHER" id="PTHR47843:SF2">
    <property type="entry name" value="BTB DOMAIN-CONTAINING PROTEIN"/>
    <property type="match status" value="1"/>
</dbReference>
<dbReference type="InterPro" id="IPR011333">
    <property type="entry name" value="SKP1/BTB/POZ_sf"/>
</dbReference>
<dbReference type="CDD" id="cd18186">
    <property type="entry name" value="BTB_POZ_ZBTB_KLHL-like"/>
    <property type="match status" value="1"/>
</dbReference>
<dbReference type="EMBL" id="MU001505">
    <property type="protein sequence ID" value="KAF2441957.1"/>
    <property type="molecule type" value="Genomic_DNA"/>
</dbReference>
<accession>A0A9P4PDP2</accession>
<protein>
    <recommendedName>
        <fullName evidence="1">BTB domain-containing protein</fullName>
    </recommendedName>
</protein>
<evidence type="ECO:0000259" key="1">
    <source>
        <dbReference type="PROSITE" id="PS50097"/>
    </source>
</evidence>
<evidence type="ECO:0000313" key="3">
    <source>
        <dbReference type="Proteomes" id="UP000799764"/>
    </source>
</evidence>
<reference evidence="2" key="1">
    <citation type="journal article" date="2020" name="Stud. Mycol.">
        <title>101 Dothideomycetes genomes: a test case for predicting lifestyles and emergence of pathogens.</title>
        <authorList>
            <person name="Haridas S."/>
            <person name="Albert R."/>
            <person name="Binder M."/>
            <person name="Bloem J."/>
            <person name="Labutti K."/>
            <person name="Salamov A."/>
            <person name="Andreopoulos B."/>
            <person name="Baker S."/>
            <person name="Barry K."/>
            <person name="Bills G."/>
            <person name="Bluhm B."/>
            <person name="Cannon C."/>
            <person name="Castanera R."/>
            <person name="Culley D."/>
            <person name="Daum C."/>
            <person name="Ezra D."/>
            <person name="Gonzalez J."/>
            <person name="Henrissat B."/>
            <person name="Kuo A."/>
            <person name="Liang C."/>
            <person name="Lipzen A."/>
            <person name="Lutzoni F."/>
            <person name="Magnuson J."/>
            <person name="Mondo S."/>
            <person name="Nolan M."/>
            <person name="Ohm R."/>
            <person name="Pangilinan J."/>
            <person name="Park H.-J."/>
            <person name="Ramirez L."/>
            <person name="Alfaro M."/>
            <person name="Sun H."/>
            <person name="Tritt A."/>
            <person name="Yoshinaga Y."/>
            <person name="Zwiers L.-H."/>
            <person name="Turgeon B."/>
            <person name="Goodwin S."/>
            <person name="Spatafora J."/>
            <person name="Crous P."/>
            <person name="Grigoriev I."/>
        </authorList>
    </citation>
    <scope>NUCLEOTIDE SEQUENCE</scope>
    <source>
        <strain evidence="2">CBS 690.94</strain>
    </source>
</reference>
<dbReference type="Gene3D" id="3.30.710.10">
    <property type="entry name" value="Potassium Channel Kv1.1, Chain A"/>
    <property type="match status" value="1"/>
</dbReference>
<dbReference type="Proteomes" id="UP000799764">
    <property type="component" value="Unassembled WGS sequence"/>
</dbReference>
<evidence type="ECO:0000313" key="2">
    <source>
        <dbReference type="EMBL" id="KAF2441957.1"/>
    </source>
</evidence>
<proteinExistence type="predicted"/>
<dbReference type="OrthoDB" id="194443at2759"/>
<dbReference type="PANTHER" id="PTHR47843">
    <property type="entry name" value="BTB DOMAIN-CONTAINING PROTEIN-RELATED"/>
    <property type="match status" value="1"/>
</dbReference>
<name>A0A9P4PDP2_9PLEO</name>
<dbReference type="InterPro" id="IPR000210">
    <property type="entry name" value="BTB/POZ_dom"/>
</dbReference>
<keyword evidence="3" id="KW-1185">Reference proteome</keyword>